<feature type="region of interest" description="Disordered" evidence="1">
    <location>
        <begin position="1"/>
        <end position="39"/>
    </location>
</feature>
<evidence type="ECO:0000256" key="1">
    <source>
        <dbReference type="SAM" id="MobiDB-lite"/>
    </source>
</evidence>
<dbReference type="Proteomes" id="UP000030748">
    <property type="component" value="Unassembled WGS sequence"/>
</dbReference>
<dbReference type="PhylomeDB" id="A0A022R950"/>
<feature type="domain" description="F-box" evidence="2">
    <location>
        <begin position="38"/>
        <end position="85"/>
    </location>
</feature>
<evidence type="ECO:0000313" key="4">
    <source>
        <dbReference type="Proteomes" id="UP000030748"/>
    </source>
</evidence>
<feature type="compositionally biased region" description="Basic and acidic residues" evidence="1">
    <location>
        <begin position="1"/>
        <end position="18"/>
    </location>
</feature>
<dbReference type="SUPFAM" id="SSF81383">
    <property type="entry name" value="F-box domain"/>
    <property type="match status" value="1"/>
</dbReference>
<sequence length="396" mass="44990">MANTEKENLEKKLDDGKCSRRSRPYYPRRSKDKGLSSKTNIESLPDEMVSRILLELDAEDIYESAMLVCRRWYNITCTHNFKQEHLEHSSPGLVILSKSVSQAPSLVTISRRGGIVTIRNLKHPKRNLCSKYWANGLALENCYSRDNYFVANHVTNKRIALPRYSAPEDSNNHGSCIGYAPASKEYKVVLLQSPGLENPKVQICAILTLGADESWRYVDTRHVSLAARDLFTTTPLVVEGFVHFLFPSESNRLLSLNLESEIITETLIPSPEGGCVSCCLPTSKSLTLLMASPGNLSWDVWEMTAKKPGEWNKVGKIDLKARKSWMQKQLGCTLRDGLFTVCWLNDMEVLVLRAWMVFDKATLFYNVRTQEIQVVDLGYCSYVNLHKNSLVWFDHT</sequence>
<dbReference type="EMBL" id="KI630583">
    <property type="protein sequence ID" value="EYU36887.1"/>
    <property type="molecule type" value="Genomic_DNA"/>
</dbReference>
<dbReference type="Pfam" id="PF12937">
    <property type="entry name" value="F-box-like"/>
    <property type="match status" value="1"/>
</dbReference>
<protein>
    <recommendedName>
        <fullName evidence="2">F-box domain-containing protein</fullName>
    </recommendedName>
</protein>
<organism evidence="3 4">
    <name type="scientific">Erythranthe guttata</name>
    <name type="common">Yellow monkey flower</name>
    <name type="synonym">Mimulus guttatus</name>
    <dbReference type="NCBI Taxonomy" id="4155"/>
    <lineage>
        <taxon>Eukaryota</taxon>
        <taxon>Viridiplantae</taxon>
        <taxon>Streptophyta</taxon>
        <taxon>Embryophyta</taxon>
        <taxon>Tracheophyta</taxon>
        <taxon>Spermatophyta</taxon>
        <taxon>Magnoliopsida</taxon>
        <taxon>eudicotyledons</taxon>
        <taxon>Gunneridae</taxon>
        <taxon>Pentapetalae</taxon>
        <taxon>asterids</taxon>
        <taxon>lamiids</taxon>
        <taxon>Lamiales</taxon>
        <taxon>Phrymaceae</taxon>
        <taxon>Erythranthe</taxon>
    </lineage>
</organism>
<dbReference type="AlphaFoldDB" id="A0A022R950"/>
<dbReference type="InterPro" id="IPR050796">
    <property type="entry name" value="SCF_F-box_component"/>
</dbReference>
<dbReference type="Gene3D" id="1.20.1280.50">
    <property type="match status" value="1"/>
</dbReference>
<dbReference type="PANTHER" id="PTHR31672">
    <property type="entry name" value="BNACNNG10540D PROTEIN"/>
    <property type="match status" value="1"/>
</dbReference>
<dbReference type="Pfam" id="PF08268">
    <property type="entry name" value="FBA_3"/>
    <property type="match status" value="1"/>
</dbReference>
<evidence type="ECO:0000259" key="2">
    <source>
        <dbReference type="PROSITE" id="PS50181"/>
    </source>
</evidence>
<keyword evidence="4" id="KW-1185">Reference proteome</keyword>
<proteinExistence type="predicted"/>
<dbReference type="OrthoDB" id="1918594at2759"/>
<accession>A0A022R950</accession>
<dbReference type="InterPro" id="IPR001810">
    <property type="entry name" value="F-box_dom"/>
</dbReference>
<evidence type="ECO:0000313" key="3">
    <source>
        <dbReference type="EMBL" id="EYU36887.1"/>
    </source>
</evidence>
<dbReference type="InterPro" id="IPR036047">
    <property type="entry name" value="F-box-like_dom_sf"/>
</dbReference>
<name>A0A022R950_ERYGU</name>
<dbReference type="PANTHER" id="PTHR31672:SF11">
    <property type="entry name" value="F-BOX PROTEIN CPR1-LIKE ISOFORM X2"/>
    <property type="match status" value="1"/>
</dbReference>
<reference evidence="3 4" key="1">
    <citation type="journal article" date="2013" name="Proc. Natl. Acad. Sci. U.S.A.">
        <title>Fine-scale variation in meiotic recombination in Mimulus inferred from population shotgun sequencing.</title>
        <authorList>
            <person name="Hellsten U."/>
            <person name="Wright K.M."/>
            <person name="Jenkins J."/>
            <person name="Shu S."/>
            <person name="Yuan Y."/>
            <person name="Wessler S.R."/>
            <person name="Schmutz J."/>
            <person name="Willis J.H."/>
            <person name="Rokhsar D.S."/>
        </authorList>
    </citation>
    <scope>NUCLEOTIDE SEQUENCE [LARGE SCALE GENOMIC DNA]</scope>
    <source>
        <strain evidence="4">cv. DUN x IM62</strain>
    </source>
</reference>
<gene>
    <name evidence="3" type="ORF">MIMGU_mgv1a007747mg</name>
</gene>
<dbReference type="KEGG" id="egt:105958610"/>
<dbReference type="InterPro" id="IPR013187">
    <property type="entry name" value="F-box-assoc_dom_typ3"/>
</dbReference>
<dbReference type="PROSITE" id="PS50181">
    <property type="entry name" value="FBOX"/>
    <property type="match status" value="1"/>
</dbReference>
<feature type="compositionally biased region" description="Basic residues" evidence="1">
    <location>
        <begin position="19"/>
        <end position="31"/>
    </location>
</feature>